<feature type="region of interest" description="Disordered" evidence="5">
    <location>
        <begin position="206"/>
        <end position="263"/>
    </location>
</feature>
<keyword evidence="3 6" id="KW-1133">Transmembrane helix</keyword>
<evidence type="ECO:0000256" key="6">
    <source>
        <dbReference type="SAM" id="Phobius"/>
    </source>
</evidence>
<feature type="compositionally biased region" description="Polar residues" evidence="5">
    <location>
        <begin position="209"/>
        <end position="225"/>
    </location>
</feature>
<keyword evidence="8" id="KW-1185">Reference proteome</keyword>
<accession>A0ABN9VKI5</accession>
<evidence type="ECO:0000256" key="4">
    <source>
        <dbReference type="ARBA" id="ARBA00023136"/>
    </source>
</evidence>
<feature type="transmembrane region" description="Helical" evidence="6">
    <location>
        <begin position="63"/>
        <end position="81"/>
    </location>
</feature>
<feature type="compositionally biased region" description="Polar residues" evidence="5">
    <location>
        <begin position="233"/>
        <end position="263"/>
    </location>
</feature>
<proteinExistence type="predicted"/>
<dbReference type="Gene3D" id="1.50.10.150">
    <property type="entry name" value="Voltage-dependent anion channel"/>
    <property type="match status" value="2"/>
</dbReference>
<keyword evidence="2 6" id="KW-0812">Transmembrane</keyword>
<comment type="caution">
    <text evidence="7">The sequence shown here is derived from an EMBL/GenBank/DDBJ whole genome shotgun (WGS) entry which is preliminary data.</text>
</comment>
<name>A0ABN9VKI5_9DINO</name>
<gene>
    <name evidence="7" type="ORF">PCOR1329_LOCUS58900</name>
</gene>
<comment type="subcellular location">
    <subcellularLocation>
        <location evidence="1">Membrane</location>
        <topology evidence="1">Multi-pass membrane protein</topology>
    </subcellularLocation>
</comment>
<organism evidence="7 8">
    <name type="scientific">Prorocentrum cordatum</name>
    <dbReference type="NCBI Taxonomy" id="2364126"/>
    <lineage>
        <taxon>Eukaryota</taxon>
        <taxon>Sar</taxon>
        <taxon>Alveolata</taxon>
        <taxon>Dinophyceae</taxon>
        <taxon>Prorocentrales</taxon>
        <taxon>Prorocentraceae</taxon>
        <taxon>Prorocentrum</taxon>
    </lineage>
</organism>
<feature type="transmembrane region" description="Helical" evidence="6">
    <location>
        <begin position="101"/>
        <end position="124"/>
    </location>
</feature>
<feature type="transmembrane region" description="Helical" evidence="6">
    <location>
        <begin position="400"/>
        <end position="418"/>
    </location>
</feature>
<dbReference type="Pfam" id="PF03595">
    <property type="entry name" value="SLAC1"/>
    <property type="match status" value="1"/>
</dbReference>
<evidence type="ECO:0000313" key="8">
    <source>
        <dbReference type="Proteomes" id="UP001189429"/>
    </source>
</evidence>
<feature type="transmembrane region" description="Helical" evidence="6">
    <location>
        <begin position="373"/>
        <end position="393"/>
    </location>
</feature>
<reference evidence="7" key="1">
    <citation type="submission" date="2023-10" db="EMBL/GenBank/DDBJ databases">
        <authorList>
            <person name="Chen Y."/>
            <person name="Shah S."/>
            <person name="Dougan E. K."/>
            <person name="Thang M."/>
            <person name="Chan C."/>
        </authorList>
    </citation>
    <scope>NUCLEOTIDE SEQUENCE [LARGE SCALE GENOMIC DNA]</scope>
</reference>
<dbReference type="PANTHER" id="PTHR37955:SF1">
    <property type="entry name" value="DEP DOMAIN-CONTAINING PROTEIN"/>
    <property type="match status" value="1"/>
</dbReference>
<dbReference type="InterPro" id="IPR004695">
    <property type="entry name" value="SLAC1/Mae1/Ssu1/TehA"/>
</dbReference>
<protein>
    <submittedName>
        <fullName evidence="7">Uncharacterized protein</fullName>
    </submittedName>
</protein>
<dbReference type="InterPro" id="IPR038665">
    <property type="entry name" value="Voltage-dep_anion_channel_sf"/>
</dbReference>
<feature type="transmembrane region" description="Helical" evidence="6">
    <location>
        <begin position="296"/>
        <end position="320"/>
    </location>
</feature>
<dbReference type="PANTHER" id="PTHR37955">
    <property type="entry name" value="TELLURITE RESISTANCE PROTEIN TEHA"/>
    <property type="match status" value="1"/>
</dbReference>
<feature type="transmembrane region" description="Helical" evidence="6">
    <location>
        <begin position="164"/>
        <end position="188"/>
    </location>
</feature>
<sequence length="508" mass="54598">MVEQTDRGVQFGGSVRYDVMTVMDQMETAMGEKKSTYGLDPDQRSPDCFPDCFSRAACFLAKLPPQVLGVSLGVGGLGILWRDITTIYEYDDTWNSPTNWFGFASHAFAYLCHSIVAISLVAYATKAAVHWNIFLAELWSSPKCATLATGPMALATVCTSTMRVFPLIACILWFVALTLHLVCGVFYIRSVLEKCRGEAQLEPKESGQVMRTISDWTSSRQSNGSRPEEAMPESQNSGQIIRTTSDWTSSRQSNTSLPGKLPTTQDGSAWTPAAFPPTVGIAALASCSTGIETREIAAFSFVVGVCWAMPVLVMVLVHAVGAKGLEVSQARTAIICAPFALCTAALWCVRNAYAKEEAESEVVSAFVHSLFQFLYVMSIVLYLVFLAYAPLLWSHRAVRAPGSAAFTFPTVIFATAMVRSHEFDPLLGKAGTQILAYAASAIATVVVLCVVFQFAVLLRGLWRDAASGGGIAGPPGSNDTSTPTEQAAVIGTTIIVAEVRQEVVGNAA</sequence>
<evidence type="ECO:0000313" key="7">
    <source>
        <dbReference type="EMBL" id="CAK0873798.1"/>
    </source>
</evidence>
<keyword evidence="4 6" id="KW-0472">Membrane</keyword>
<feature type="transmembrane region" description="Helical" evidence="6">
    <location>
        <begin position="434"/>
        <end position="458"/>
    </location>
</feature>
<dbReference type="InterPro" id="IPR052951">
    <property type="entry name" value="Tellurite_res_ion_channel"/>
</dbReference>
<feature type="transmembrane region" description="Helical" evidence="6">
    <location>
        <begin position="332"/>
        <end position="353"/>
    </location>
</feature>
<evidence type="ECO:0000256" key="2">
    <source>
        <dbReference type="ARBA" id="ARBA00022692"/>
    </source>
</evidence>
<evidence type="ECO:0000256" key="1">
    <source>
        <dbReference type="ARBA" id="ARBA00004141"/>
    </source>
</evidence>
<dbReference type="Proteomes" id="UP001189429">
    <property type="component" value="Unassembled WGS sequence"/>
</dbReference>
<dbReference type="EMBL" id="CAUYUJ010017323">
    <property type="protein sequence ID" value="CAK0873798.1"/>
    <property type="molecule type" value="Genomic_DNA"/>
</dbReference>
<evidence type="ECO:0000256" key="3">
    <source>
        <dbReference type="ARBA" id="ARBA00022989"/>
    </source>
</evidence>
<evidence type="ECO:0000256" key="5">
    <source>
        <dbReference type="SAM" id="MobiDB-lite"/>
    </source>
</evidence>